<gene>
    <name evidence="2" type="ORF">LVIROSA_LOCUS36099</name>
</gene>
<dbReference type="Proteomes" id="UP001157418">
    <property type="component" value="Unassembled WGS sequence"/>
</dbReference>
<evidence type="ECO:0008006" key="4">
    <source>
        <dbReference type="Google" id="ProtNLM"/>
    </source>
</evidence>
<organism evidence="2 3">
    <name type="scientific">Lactuca virosa</name>
    <dbReference type="NCBI Taxonomy" id="75947"/>
    <lineage>
        <taxon>Eukaryota</taxon>
        <taxon>Viridiplantae</taxon>
        <taxon>Streptophyta</taxon>
        <taxon>Embryophyta</taxon>
        <taxon>Tracheophyta</taxon>
        <taxon>Spermatophyta</taxon>
        <taxon>Magnoliopsida</taxon>
        <taxon>eudicotyledons</taxon>
        <taxon>Gunneridae</taxon>
        <taxon>Pentapetalae</taxon>
        <taxon>asterids</taxon>
        <taxon>campanulids</taxon>
        <taxon>Asterales</taxon>
        <taxon>Asteraceae</taxon>
        <taxon>Cichorioideae</taxon>
        <taxon>Cichorieae</taxon>
        <taxon>Lactucinae</taxon>
        <taxon>Lactuca</taxon>
    </lineage>
</organism>
<feature type="compositionally biased region" description="Basic and acidic residues" evidence="1">
    <location>
        <begin position="342"/>
        <end position="352"/>
    </location>
</feature>
<dbReference type="PANTHER" id="PTHR34222:SF100">
    <property type="entry name" value="CCHC-TYPE DOMAIN-CONTAINING PROTEIN"/>
    <property type="match status" value="1"/>
</dbReference>
<evidence type="ECO:0000313" key="3">
    <source>
        <dbReference type="Proteomes" id="UP001157418"/>
    </source>
</evidence>
<keyword evidence="3" id="KW-1185">Reference proteome</keyword>
<dbReference type="EMBL" id="CAKMRJ010005634">
    <property type="protein sequence ID" value="CAH1450687.1"/>
    <property type="molecule type" value="Genomic_DNA"/>
</dbReference>
<evidence type="ECO:0000256" key="1">
    <source>
        <dbReference type="SAM" id="MobiDB-lite"/>
    </source>
</evidence>
<feature type="region of interest" description="Disordered" evidence="1">
    <location>
        <begin position="333"/>
        <end position="352"/>
    </location>
</feature>
<feature type="region of interest" description="Disordered" evidence="1">
    <location>
        <begin position="281"/>
        <end position="315"/>
    </location>
</feature>
<comment type="caution">
    <text evidence="2">The sequence shown here is derived from an EMBL/GenBank/DDBJ whole genome shotgun (WGS) entry which is preliminary data.</text>
</comment>
<proteinExistence type="predicted"/>
<reference evidence="2 3" key="1">
    <citation type="submission" date="2022-01" db="EMBL/GenBank/DDBJ databases">
        <authorList>
            <person name="Xiong W."/>
            <person name="Schranz E."/>
        </authorList>
    </citation>
    <scope>NUCLEOTIDE SEQUENCE [LARGE SCALE GENOMIC DNA]</scope>
</reference>
<name>A0AAU9PKP0_9ASTR</name>
<dbReference type="Pfam" id="PF14223">
    <property type="entry name" value="Retrotran_gag_2"/>
    <property type="match status" value="1"/>
</dbReference>
<sequence length="352" mass="39845">MSTTGITSRPIITVFSGTNYVSWSRQMTSYFQSKKLWRVVTGSLSRPVIKEKEDKYAFDLREEDWLCKNCEIITVICNSCTIEITQQFGLYTIGKEIWDFLAKRYTTTDLAHQYQLLRTVLSKRQQPNQSISAFVSEMQSYWDQLTLAAPTTKCHEDAIIAVNHQKHLQLMILLMELQDRFELVRASLLHRSPLPTLEAGITELISEETRIGAPTSPSDEVMVVSGYKGNKKSSVFTPRNNNTNRNSSECNYCHLKGHQFLDFPHRICKFCEKKNSKHYGSDCMQNPNRNKSFSGSTSHSDSSPNPSMVVPGATSVTPDDVISLMKQVMCGSSHSMATSQGSKDEADLWDRP</sequence>
<dbReference type="AlphaFoldDB" id="A0AAU9PKP0"/>
<dbReference type="PANTHER" id="PTHR34222">
    <property type="entry name" value="GAG_PRE-INTEGRS DOMAIN-CONTAINING PROTEIN"/>
    <property type="match status" value="1"/>
</dbReference>
<protein>
    <recommendedName>
        <fullName evidence="4">DUF4219 domain-containing protein</fullName>
    </recommendedName>
</protein>
<accession>A0AAU9PKP0</accession>
<feature type="compositionally biased region" description="Low complexity" evidence="1">
    <location>
        <begin position="292"/>
        <end position="307"/>
    </location>
</feature>
<evidence type="ECO:0000313" key="2">
    <source>
        <dbReference type="EMBL" id="CAH1450687.1"/>
    </source>
</evidence>